<dbReference type="Pfam" id="PF00583">
    <property type="entry name" value="Acetyltransf_1"/>
    <property type="match status" value="1"/>
</dbReference>
<reference evidence="4 5" key="1">
    <citation type="submission" date="2018-09" db="EMBL/GenBank/DDBJ databases">
        <title>Paenibacillus aracenensis nov. sp. isolated from a cave in southern Spain.</title>
        <authorList>
            <person name="Jurado V."/>
            <person name="Gutierrez-Patricio S."/>
            <person name="Gonzalez-Pimentel J.L."/>
            <person name="Miller A.Z."/>
            <person name="Laiz L."/>
            <person name="Saiz-Jimenez C."/>
        </authorList>
    </citation>
    <scope>NUCLEOTIDE SEQUENCE [LARGE SCALE GENOMIC DNA]</scope>
    <source>
        <strain evidence="4 5">JCM 19203</strain>
    </source>
</reference>
<keyword evidence="2" id="KW-0012">Acyltransferase</keyword>
<evidence type="ECO:0000256" key="2">
    <source>
        <dbReference type="ARBA" id="ARBA00023315"/>
    </source>
</evidence>
<dbReference type="PANTHER" id="PTHR43877:SF1">
    <property type="entry name" value="ACETYLTRANSFERASE"/>
    <property type="match status" value="1"/>
</dbReference>
<dbReference type="PROSITE" id="PS51186">
    <property type="entry name" value="GNAT"/>
    <property type="match status" value="1"/>
</dbReference>
<gene>
    <name evidence="4" type="ORF">D3P09_09640</name>
</gene>
<dbReference type="PANTHER" id="PTHR43877">
    <property type="entry name" value="AMINOALKYLPHOSPHONATE N-ACETYLTRANSFERASE-RELATED-RELATED"/>
    <property type="match status" value="1"/>
</dbReference>
<dbReference type="GO" id="GO:0016747">
    <property type="term" value="F:acyltransferase activity, transferring groups other than amino-acyl groups"/>
    <property type="evidence" value="ECO:0007669"/>
    <property type="project" value="InterPro"/>
</dbReference>
<sequence length="161" mass="18000">MNVITRLSEAGDFGALAELNNRLWNDDTSPAPIHWDGAEEYAQYHTPGSEIVAVCDGQLCGYVSLKTPTKLESNKHVAELAIGVDSRFRGIGAGRLLLNAAYDWAKQNGKRKLSLRVLSTNTSAIAFYEKCGFLVQGRLIEEFYLNGRYVDDIFMYKMIDE</sequence>
<protein>
    <submittedName>
        <fullName evidence="4">GNAT family N-acetyltransferase</fullName>
    </submittedName>
</protein>
<feature type="domain" description="N-acetyltransferase" evidence="3">
    <location>
        <begin position="3"/>
        <end position="160"/>
    </location>
</feature>
<accession>A0A3A6PSM4</accession>
<dbReference type="CDD" id="cd04301">
    <property type="entry name" value="NAT_SF"/>
    <property type="match status" value="1"/>
</dbReference>
<dbReference type="InterPro" id="IPR050832">
    <property type="entry name" value="Bact_Acetyltransf"/>
</dbReference>
<proteinExistence type="predicted"/>
<keyword evidence="1 4" id="KW-0808">Transferase</keyword>
<dbReference type="EMBL" id="QXQB01000002">
    <property type="protein sequence ID" value="RJX39661.1"/>
    <property type="molecule type" value="Genomic_DNA"/>
</dbReference>
<dbReference type="InterPro" id="IPR000182">
    <property type="entry name" value="GNAT_dom"/>
</dbReference>
<dbReference type="AlphaFoldDB" id="A0A3A6PSM4"/>
<evidence type="ECO:0000256" key="1">
    <source>
        <dbReference type="ARBA" id="ARBA00022679"/>
    </source>
</evidence>
<organism evidence="4 5">
    <name type="scientific">Paenibacillus pinisoli</name>
    <dbReference type="NCBI Taxonomy" id="1276110"/>
    <lineage>
        <taxon>Bacteria</taxon>
        <taxon>Bacillati</taxon>
        <taxon>Bacillota</taxon>
        <taxon>Bacilli</taxon>
        <taxon>Bacillales</taxon>
        <taxon>Paenibacillaceae</taxon>
        <taxon>Paenibacillus</taxon>
    </lineage>
</organism>
<comment type="caution">
    <text evidence="4">The sequence shown here is derived from an EMBL/GenBank/DDBJ whole genome shotgun (WGS) entry which is preliminary data.</text>
</comment>
<evidence type="ECO:0000259" key="3">
    <source>
        <dbReference type="PROSITE" id="PS51186"/>
    </source>
</evidence>
<dbReference type="RefSeq" id="WP_120109336.1">
    <property type="nucleotide sequence ID" value="NZ_QXQB01000002.1"/>
</dbReference>
<evidence type="ECO:0000313" key="4">
    <source>
        <dbReference type="EMBL" id="RJX39661.1"/>
    </source>
</evidence>
<evidence type="ECO:0000313" key="5">
    <source>
        <dbReference type="Proteomes" id="UP000267798"/>
    </source>
</evidence>
<dbReference type="Gene3D" id="3.40.630.30">
    <property type="match status" value="1"/>
</dbReference>
<dbReference type="InterPro" id="IPR016181">
    <property type="entry name" value="Acyl_CoA_acyltransferase"/>
</dbReference>
<dbReference type="OrthoDB" id="9802340at2"/>
<keyword evidence="5" id="KW-1185">Reference proteome</keyword>
<dbReference type="Proteomes" id="UP000267798">
    <property type="component" value="Unassembled WGS sequence"/>
</dbReference>
<dbReference type="SUPFAM" id="SSF55729">
    <property type="entry name" value="Acyl-CoA N-acyltransferases (Nat)"/>
    <property type="match status" value="1"/>
</dbReference>
<name>A0A3A6PSM4_9BACL</name>